<sequence>MSQTAWFFILLLCYVLQSVISGNDDKPPHTNSRLSKNAEVMKLSINYKFNLITVNRRNLPLDDAEYRALFGILNGDKKFKDWPKNQESSLRQRVYKKWKSGQYEMKEVHDPMARNTAQRIVHTNTGSIVIKKSELS</sequence>
<organism evidence="2 3">
    <name type="scientific">Porites evermanni</name>
    <dbReference type="NCBI Taxonomy" id="104178"/>
    <lineage>
        <taxon>Eukaryota</taxon>
        <taxon>Metazoa</taxon>
        <taxon>Cnidaria</taxon>
        <taxon>Anthozoa</taxon>
        <taxon>Hexacorallia</taxon>
        <taxon>Scleractinia</taxon>
        <taxon>Fungiina</taxon>
        <taxon>Poritidae</taxon>
        <taxon>Porites</taxon>
    </lineage>
</organism>
<comment type="caution">
    <text evidence="2">The sequence shown here is derived from an EMBL/GenBank/DDBJ whole genome shotgun (WGS) entry which is preliminary data.</text>
</comment>
<name>A0ABN8LG18_9CNID</name>
<keyword evidence="3" id="KW-1185">Reference proteome</keyword>
<keyword evidence="1" id="KW-0732">Signal</keyword>
<feature type="chain" id="PRO_5045475971" evidence="1">
    <location>
        <begin position="22"/>
        <end position="136"/>
    </location>
</feature>
<gene>
    <name evidence="2" type="ORF">PEVE_00001788</name>
</gene>
<evidence type="ECO:0000256" key="1">
    <source>
        <dbReference type="SAM" id="SignalP"/>
    </source>
</evidence>
<dbReference type="EMBL" id="CALNXI010000011">
    <property type="protein sequence ID" value="CAH3014577.1"/>
    <property type="molecule type" value="Genomic_DNA"/>
</dbReference>
<accession>A0ABN8LG18</accession>
<dbReference type="Proteomes" id="UP001159427">
    <property type="component" value="Unassembled WGS sequence"/>
</dbReference>
<evidence type="ECO:0000313" key="3">
    <source>
        <dbReference type="Proteomes" id="UP001159427"/>
    </source>
</evidence>
<protein>
    <submittedName>
        <fullName evidence="2">Uncharacterized protein</fullName>
    </submittedName>
</protein>
<reference evidence="2 3" key="1">
    <citation type="submission" date="2022-05" db="EMBL/GenBank/DDBJ databases">
        <authorList>
            <consortium name="Genoscope - CEA"/>
            <person name="William W."/>
        </authorList>
    </citation>
    <scope>NUCLEOTIDE SEQUENCE [LARGE SCALE GENOMIC DNA]</scope>
</reference>
<evidence type="ECO:0000313" key="2">
    <source>
        <dbReference type="EMBL" id="CAH3014577.1"/>
    </source>
</evidence>
<feature type="signal peptide" evidence="1">
    <location>
        <begin position="1"/>
        <end position="21"/>
    </location>
</feature>
<proteinExistence type="predicted"/>